<feature type="transmembrane region" description="Helical" evidence="1">
    <location>
        <begin position="48"/>
        <end position="68"/>
    </location>
</feature>
<proteinExistence type="predicted"/>
<gene>
    <name evidence="3" type="ORF">PHLGIDRAFT_401780</name>
</gene>
<dbReference type="Proteomes" id="UP000053257">
    <property type="component" value="Unassembled WGS sequence"/>
</dbReference>
<feature type="transmembrane region" description="Helical" evidence="1">
    <location>
        <begin position="19"/>
        <end position="36"/>
    </location>
</feature>
<evidence type="ECO:0000259" key="2">
    <source>
        <dbReference type="Pfam" id="PF20151"/>
    </source>
</evidence>
<name>A0A0C3PMT1_PHLG1</name>
<organism evidence="3 4">
    <name type="scientific">Phlebiopsis gigantea (strain 11061_1 CR5-6)</name>
    <name type="common">White-rot fungus</name>
    <name type="synonym">Peniophora gigantea</name>
    <dbReference type="NCBI Taxonomy" id="745531"/>
    <lineage>
        <taxon>Eukaryota</taxon>
        <taxon>Fungi</taxon>
        <taxon>Dikarya</taxon>
        <taxon>Basidiomycota</taxon>
        <taxon>Agaricomycotina</taxon>
        <taxon>Agaricomycetes</taxon>
        <taxon>Polyporales</taxon>
        <taxon>Phanerochaetaceae</taxon>
        <taxon>Phlebiopsis</taxon>
    </lineage>
</organism>
<dbReference type="InterPro" id="IPR045340">
    <property type="entry name" value="DUF6533"/>
</dbReference>
<evidence type="ECO:0000256" key="1">
    <source>
        <dbReference type="SAM" id="Phobius"/>
    </source>
</evidence>
<keyword evidence="1" id="KW-0812">Transmembrane</keyword>
<sequence length="91" mass="10322">MSGGEPDARVLSAIITQNYVLSATLALVVYEYVITWQQEARTIWRRKFTVTSVFLVAIRYTMLLAPLAQLVSEFTNVAARRIEACPWLLES</sequence>
<dbReference type="EMBL" id="KN840487">
    <property type="protein sequence ID" value="KIP07983.1"/>
    <property type="molecule type" value="Genomic_DNA"/>
</dbReference>
<reference evidence="3 4" key="1">
    <citation type="journal article" date="2014" name="PLoS Genet.">
        <title>Analysis of the Phlebiopsis gigantea genome, transcriptome and secretome provides insight into its pioneer colonization strategies of wood.</title>
        <authorList>
            <person name="Hori C."/>
            <person name="Ishida T."/>
            <person name="Igarashi K."/>
            <person name="Samejima M."/>
            <person name="Suzuki H."/>
            <person name="Master E."/>
            <person name="Ferreira P."/>
            <person name="Ruiz-Duenas F.J."/>
            <person name="Held B."/>
            <person name="Canessa P."/>
            <person name="Larrondo L.F."/>
            <person name="Schmoll M."/>
            <person name="Druzhinina I.S."/>
            <person name="Kubicek C.P."/>
            <person name="Gaskell J.A."/>
            <person name="Kersten P."/>
            <person name="St John F."/>
            <person name="Glasner J."/>
            <person name="Sabat G."/>
            <person name="Splinter BonDurant S."/>
            <person name="Syed K."/>
            <person name="Yadav J."/>
            <person name="Mgbeahuruike A.C."/>
            <person name="Kovalchuk A."/>
            <person name="Asiegbu F.O."/>
            <person name="Lackner G."/>
            <person name="Hoffmeister D."/>
            <person name="Rencoret J."/>
            <person name="Gutierrez A."/>
            <person name="Sun H."/>
            <person name="Lindquist E."/>
            <person name="Barry K."/>
            <person name="Riley R."/>
            <person name="Grigoriev I.V."/>
            <person name="Henrissat B."/>
            <person name="Kues U."/>
            <person name="Berka R.M."/>
            <person name="Martinez A.T."/>
            <person name="Covert S.F."/>
            <person name="Blanchette R.A."/>
            <person name="Cullen D."/>
        </authorList>
    </citation>
    <scope>NUCLEOTIDE SEQUENCE [LARGE SCALE GENOMIC DNA]</scope>
    <source>
        <strain evidence="3 4">11061_1 CR5-6</strain>
    </source>
</reference>
<feature type="domain" description="DUF6533" evidence="2">
    <location>
        <begin position="19"/>
        <end position="64"/>
    </location>
</feature>
<evidence type="ECO:0000313" key="3">
    <source>
        <dbReference type="EMBL" id="KIP07983.1"/>
    </source>
</evidence>
<keyword evidence="1" id="KW-0472">Membrane</keyword>
<dbReference type="OrthoDB" id="2745134at2759"/>
<dbReference type="HOGENOM" id="CLU_187857_0_0_1"/>
<keyword evidence="4" id="KW-1185">Reference proteome</keyword>
<evidence type="ECO:0000313" key="4">
    <source>
        <dbReference type="Proteomes" id="UP000053257"/>
    </source>
</evidence>
<protein>
    <recommendedName>
        <fullName evidence="2">DUF6533 domain-containing protein</fullName>
    </recommendedName>
</protein>
<dbReference type="AlphaFoldDB" id="A0A0C3PMT1"/>
<keyword evidence="1" id="KW-1133">Transmembrane helix</keyword>
<accession>A0A0C3PMT1</accession>
<dbReference type="Pfam" id="PF20151">
    <property type="entry name" value="DUF6533"/>
    <property type="match status" value="1"/>
</dbReference>